<accession>A0A0A8ZUD6</accession>
<dbReference type="AlphaFoldDB" id="A0A0A8ZUD6"/>
<reference evidence="1" key="2">
    <citation type="journal article" date="2015" name="Data Brief">
        <title>Shoot transcriptome of the giant reed, Arundo donax.</title>
        <authorList>
            <person name="Barrero R.A."/>
            <person name="Guerrero F.D."/>
            <person name="Moolhuijzen P."/>
            <person name="Goolsby J.A."/>
            <person name="Tidwell J."/>
            <person name="Bellgard S.E."/>
            <person name="Bellgard M.I."/>
        </authorList>
    </citation>
    <scope>NUCLEOTIDE SEQUENCE</scope>
    <source>
        <tissue evidence="1">Shoot tissue taken approximately 20 cm above the soil surface</tissue>
    </source>
</reference>
<dbReference type="EMBL" id="GBRH01256602">
    <property type="protein sequence ID" value="JAD41293.1"/>
    <property type="molecule type" value="Transcribed_RNA"/>
</dbReference>
<reference evidence="1" key="1">
    <citation type="submission" date="2014-09" db="EMBL/GenBank/DDBJ databases">
        <authorList>
            <person name="Magalhaes I.L.F."/>
            <person name="Oliveira U."/>
            <person name="Santos F.R."/>
            <person name="Vidigal T.H.D.A."/>
            <person name="Brescovit A.D."/>
            <person name="Santos A.J."/>
        </authorList>
    </citation>
    <scope>NUCLEOTIDE SEQUENCE</scope>
    <source>
        <tissue evidence="1">Shoot tissue taken approximately 20 cm above the soil surface</tissue>
    </source>
</reference>
<evidence type="ECO:0000313" key="1">
    <source>
        <dbReference type="EMBL" id="JAD41293.1"/>
    </source>
</evidence>
<name>A0A0A8ZUD6_ARUDO</name>
<organism evidence="1">
    <name type="scientific">Arundo donax</name>
    <name type="common">Giant reed</name>
    <name type="synonym">Donax arundinaceus</name>
    <dbReference type="NCBI Taxonomy" id="35708"/>
    <lineage>
        <taxon>Eukaryota</taxon>
        <taxon>Viridiplantae</taxon>
        <taxon>Streptophyta</taxon>
        <taxon>Embryophyta</taxon>
        <taxon>Tracheophyta</taxon>
        <taxon>Spermatophyta</taxon>
        <taxon>Magnoliopsida</taxon>
        <taxon>Liliopsida</taxon>
        <taxon>Poales</taxon>
        <taxon>Poaceae</taxon>
        <taxon>PACMAD clade</taxon>
        <taxon>Arundinoideae</taxon>
        <taxon>Arundineae</taxon>
        <taxon>Arundo</taxon>
    </lineage>
</organism>
<protein>
    <submittedName>
        <fullName evidence="1">Uncharacterized protein</fullName>
    </submittedName>
</protein>
<proteinExistence type="predicted"/>
<sequence>MISSEASSEEYGNDYFWVVEKYCPSDVPTMVKVRVLELPMSTISVQFHPTASLKV</sequence>